<feature type="transmembrane region" description="Helical" evidence="1">
    <location>
        <begin position="27"/>
        <end position="50"/>
    </location>
</feature>
<evidence type="ECO:0000313" key="4">
    <source>
        <dbReference type="Proteomes" id="UP000004117"/>
    </source>
</evidence>
<feature type="domain" description="PepSY" evidence="2">
    <location>
        <begin position="56"/>
        <end position="126"/>
    </location>
</feature>
<dbReference type="Pfam" id="PF03413">
    <property type="entry name" value="PepSY"/>
    <property type="match status" value="1"/>
</dbReference>
<proteinExistence type="predicted"/>
<keyword evidence="1" id="KW-1133">Transmembrane helix</keyword>
<dbReference type="Proteomes" id="UP000004117">
    <property type="component" value="Unassembled WGS sequence"/>
</dbReference>
<keyword evidence="1" id="KW-0472">Membrane</keyword>
<accession>A0AAV3GJJ7</accession>
<evidence type="ECO:0000256" key="1">
    <source>
        <dbReference type="SAM" id="Phobius"/>
    </source>
</evidence>
<dbReference type="AlphaFoldDB" id="A0AAV3GJJ7"/>
<name>A0AAV3GJJ7_ENTFL</name>
<gene>
    <name evidence="3" type="ORF">HMPREF1336_02131</name>
</gene>
<keyword evidence="1" id="KW-0812">Transmembrane</keyword>
<dbReference type="EMBL" id="ALZR01000081">
    <property type="protein sequence ID" value="EJV15418.1"/>
    <property type="molecule type" value="Genomic_DNA"/>
</dbReference>
<sequence>MILTKVIVSRNRPREVIQMNEENELTYFKGGLALGVGLGLVGGIASTLFYHKKKTISADLVLENVKAAFLKEGPIEGSWIEFEKKPLRKFAIHSKTYTGGICRIEDDGIVQYEFTADAYTGTVIDIQRLKD</sequence>
<comment type="caution">
    <text evidence="3">The sequence shown here is derived from an EMBL/GenBank/DDBJ whole genome shotgun (WGS) entry which is preliminary data.</text>
</comment>
<protein>
    <submittedName>
        <fullName evidence="3">Peptidase propeptide and YPEB domain protein</fullName>
    </submittedName>
</protein>
<evidence type="ECO:0000259" key="2">
    <source>
        <dbReference type="Pfam" id="PF03413"/>
    </source>
</evidence>
<organism evidence="3 4">
    <name type="scientific">Enterococcus faecalis ERV63</name>
    <dbReference type="NCBI Taxonomy" id="1134793"/>
    <lineage>
        <taxon>Bacteria</taxon>
        <taxon>Bacillati</taxon>
        <taxon>Bacillota</taxon>
        <taxon>Bacilli</taxon>
        <taxon>Lactobacillales</taxon>
        <taxon>Enterococcaceae</taxon>
        <taxon>Enterococcus</taxon>
    </lineage>
</organism>
<reference evidence="3 4" key="1">
    <citation type="submission" date="2012-04" db="EMBL/GenBank/DDBJ databases">
        <authorList>
            <person name="Weinstock G."/>
            <person name="Sodergren E."/>
            <person name="Lobos E.A."/>
            <person name="Fulton L."/>
            <person name="Fulton R."/>
            <person name="Courtney L."/>
            <person name="Fronick C."/>
            <person name="O'Laughlin M."/>
            <person name="Godfrey J."/>
            <person name="Wilson R.M."/>
            <person name="Miner T."/>
            <person name="Farmer C."/>
            <person name="Delehaunty K."/>
            <person name="Cordes M."/>
            <person name="Minx P."/>
            <person name="Tomlinson C."/>
            <person name="Chen J."/>
            <person name="Wollam A."/>
            <person name="Pepin K.H."/>
            <person name="Bhonagiri V."/>
            <person name="Zhang X."/>
            <person name="Suruliraj S."/>
            <person name="Warren W."/>
            <person name="Mitreva M."/>
            <person name="Mardis E.R."/>
            <person name="Wilson R.K."/>
        </authorList>
    </citation>
    <scope>NUCLEOTIDE SEQUENCE [LARGE SCALE GENOMIC DNA]</scope>
    <source>
        <strain evidence="3 4">ERV63</strain>
    </source>
</reference>
<dbReference type="InterPro" id="IPR025711">
    <property type="entry name" value="PepSY"/>
</dbReference>
<evidence type="ECO:0000313" key="3">
    <source>
        <dbReference type="EMBL" id="EJV15418.1"/>
    </source>
</evidence>